<dbReference type="EMBL" id="NBYY01000009">
    <property type="protein sequence ID" value="PCS23908.1"/>
    <property type="molecule type" value="Genomic_DNA"/>
</dbReference>
<organism evidence="1 2">
    <name type="scientific">Candidatus Enterovibrio escicola</name>
    <dbReference type="NCBI Taxonomy" id="1927127"/>
    <lineage>
        <taxon>Bacteria</taxon>
        <taxon>Pseudomonadati</taxon>
        <taxon>Pseudomonadota</taxon>
        <taxon>Gammaproteobacteria</taxon>
        <taxon>Vibrionales</taxon>
        <taxon>Vibrionaceae</taxon>
        <taxon>Enterovibrio</taxon>
    </lineage>
</organism>
<dbReference type="AlphaFoldDB" id="A0A2A5T6Z9"/>
<evidence type="ECO:0000313" key="1">
    <source>
        <dbReference type="EMBL" id="PCS23908.1"/>
    </source>
</evidence>
<accession>A0A2A5T6Z9</accession>
<gene>
    <name evidence="1" type="ORF">BTN49_0880</name>
</gene>
<evidence type="ECO:0000313" key="2">
    <source>
        <dbReference type="Proteomes" id="UP000219020"/>
    </source>
</evidence>
<name>A0A2A5T6Z9_9GAMM</name>
<evidence type="ECO:0008006" key="3">
    <source>
        <dbReference type="Google" id="ProtNLM"/>
    </source>
</evidence>
<proteinExistence type="predicted"/>
<protein>
    <recommendedName>
        <fullName evidence="3">Mobile element protein</fullName>
    </recommendedName>
</protein>
<keyword evidence="2" id="KW-1185">Reference proteome</keyword>
<reference evidence="2" key="1">
    <citation type="submission" date="2017-04" db="EMBL/GenBank/DDBJ databases">
        <title>Genome evolution of the luminous symbionts of deep sea anglerfish.</title>
        <authorList>
            <person name="Hendry T.A."/>
        </authorList>
    </citation>
    <scope>NUCLEOTIDE SEQUENCE [LARGE SCALE GENOMIC DNA]</scope>
</reference>
<sequence>MDLTKICLERIVTLKKEVDILEFIIGTRKEELTPLVLSLVIRFERLT</sequence>
<comment type="caution">
    <text evidence="1">The sequence shown here is derived from an EMBL/GenBank/DDBJ whole genome shotgun (WGS) entry which is preliminary data.</text>
</comment>
<dbReference type="Proteomes" id="UP000219020">
    <property type="component" value="Unassembled WGS sequence"/>
</dbReference>